<comment type="similarity">
    <text evidence="1">Belongs to the ParA family.</text>
</comment>
<evidence type="ECO:0000259" key="4">
    <source>
        <dbReference type="Pfam" id="PF13614"/>
    </source>
</evidence>
<dbReference type="InterPro" id="IPR050678">
    <property type="entry name" value="DNA_Partitioning_ATPase"/>
</dbReference>
<dbReference type="EMBL" id="DYWO01000452">
    <property type="protein sequence ID" value="HJF51083.1"/>
    <property type="molecule type" value="Genomic_DNA"/>
</dbReference>
<accession>A0A921KRX9</accession>
<evidence type="ECO:0000256" key="2">
    <source>
        <dbReference type="ARBA" id="ARBA00059092"/>
    </source>
</evidence>
<dbReference type="InterPro" id="IPR025669">
    <property type="entry name" value="AAA_dom"/>
</dbReference>
<feature type="domain" description="AAA" evidence="4">
    <location>
        <begin position="48"/>
        <end position="231"/>
    </location>
</feature>
<evidence type="ECO:0000313" key="6">
    <source>
        <dbReference type="Proteomes" id="UP000775129"/>
    </source>
</evidence>
<dbReference type="Pfam" id="PF13614">
    <property type="entry name" value="AAA_31"/>
    <property type="match status" value="1"/>
</dbReference>
<dbReference type="SUPFAM" id="SSF52540">
    <property type="entry name" value="P-loop containing nucleoside triphosphate hydrolases"/>
    <property type="match status" value="1"/>
</dbReference>
<evidence type="ECO:0000256" key="1">
    <source>
        <dbReference type="ARBA" id="ARBA00006976"/>
    </source>
</evidence>
<dbReference type="Proteomes" id="UP000775129">
    <property type="component" value="Unassembled WGS sequence"/>
</dbReference>
<evidence type="ECO:0000256" key="3">
    <source>
        <dbReference type="SAM" id="MobiDB-lite"/>
    </source>
</evidence>
<comment type="function">
    <text evidence="2">May play a role in septum formation.</text>
</comment>
<dbReference type="PANTHER" id="PTHR13696:SF52">
    <property type="entry name" value="PARA FAMILY PROTEIN CT_582"/>
    <property type="match status" value="1"/>
</dbReference>
<dbReference type="InterPro" id="IPR027417">
    <property type="entry name" value="P-loop_NTPase"/>
</dbReference>
<dbReference type="AlphaFoldDB" id="A0A921KRX9"/>
<protein>
    <submittedName>
        <fullName evidence="5">ParA family protein</fullName>
    </submittedName>
</protein>
<gene>
    <name evidence="5" type="ORF">K8W24_15060</name>
</gene>
<organism evidence="5 6">
    <name type="scientific">Brachybacterium paraconglomeratum</name>
    <dbReference type="NCBI Taxonomy" id="173362"/>
    <lineage>
        <taxon>Bacteria</taxon>
        <taxon>Bacillati</taxon>
        <taxon>Actinomycetota</taxon>
        <taxon>Actinomycetes</taxon>
        <taxon>Micrococcales</taxon>
        <taxon>Dermabacteraceae</taxon>
        <taxon>Brachybacterium</taxon>
    </lineage>
</organism>
<dbReference type="CDD" id="cd02042">
    <property type="entry name" value="ParAB_family"/>
    <property type="match status" value="1"/>
</dbReference>
<dbReference type="PANTHER" id="PTHR13696">
    <property type="entry name" value="P-LOOP CONTAINING NUCLEOSIDE TRIPHOSPHATE HYDROLASE"/>
    <property type="match status" value="1"/>
</dbReference>
<sequence length="309" mass="33759">MRVAEKREGSSQGAGSMDDTPLMRELTRDHARRRQLEGVEFTSPEHTRIVTIANQKGGVGKTSTTVNLAAALTMGGLHVLVIDADPQGNTSTALNIEHHAEVPSMYEVLVESAPLSEVVQDVPDMERLQCAPATINLSGAEIELVSLVARENRLRNAIREHLEEREAQGLPRLDYVLVDCPPSLGLLTVNALVAAREVMIPIQAEYYALEGLTLLLNNIDLIRQHLNPDLVVSTILLTMYDARTRLAAQVAQDVRDHFPDQTLETTIPRSVRISEAPSYGQTVLTYDPGSSGALAYRAAAFELNSRPAP</sequence>
<evidence type="ECO:0000313" key="5">
    <source>
        <dbReference type="EMBL" id="HJF51083.1"/>
    </source>
</evidence>
<dbReference type="FunFam" id="3.40.50.300:FF:000285">
    <property type="entry name" value="Sporulation initiation inhibitor Soj"/>
    <property type="match status" value="1"/>
</dbReference>
<dbReference type="Gene3D" id="3.40.50.300">
    <property type="entry name" value="P-loop containing nucleotide triphosphate hydrolases"/>
    <property type="match status" value="1"/>
</dbReference>
<reference evidence="5" key="2">
    <citation type="submission" date="2021-09" db="EMBL/GenBank/DDBJ databases">
        <authorList>
            <person name="Gilroy R."/>
        </authorList>
    </citation>
    <scope>NUCLEOTIDE SEQUENCE</scope>
    <source>
        <strain evidence="5">1647</strain>
    </source>
</reference>
<name>A0A921KRX9_9MICO</name>
<feature type="region of interest" description="Disordered" evidence="3">
    <location>
        <begin position="1"/>
        <end position="22"/>
    </location>
</feature>
<comment type="caution">
    <text evidence="5">The sequence shown here is derived from an EMBL/GenBank/DDBJ whole genome shotgun (WGS) entry which is preliminary data.</text>
</comment>
<proteinExistence type="inferred from homology"/>
<reference evidence="5" key="1">
    <citation type="journal article" date="2021" name="PeerJ">
        <title>Extensive microbial diversity within the chicken gut microbiome revealed by metagenomics and culture.</title>
        <authorList>
            <person name="Gilroy R."/>
            <person name="Ravi A."/>
            <person name="Getino M."/>
            <person name="Pursley I."/>
            <person name="Horton D.L."/>
            <person name="Alikhan N.F."/>
            <person name="Baker D."/>
            <person name="Gharbi K."/>
            <person name="Hall N."/>
            <person name="Watson M."/>
            <person name="Adriaenssens E.M."/>
            <person name="Foster-Nyarko E."/>
            <person name="Jarju S."/>
            <person name="Secka A."/>
            <person name="Antonio M."/>
            <person name="Oren A."/>
            <person name="Chaudhuri R.R."/>
            <person name="La Ragione R."/>
            <person name="Hildebrand F."/>
            <person name="Pallen M.J."/>
        </authorList>
    </citation>
    <scope>NUCLEOTIDE SEQUENCE</scope>
    <source>
        <strain evidence="5">1647</strain>
    </source>
</reference>